<feature type="region of interest" description="Disordered" evidence="1">
    <location>
        <begin position="1"/>
        <end position="82"/>
    </location>
</feature>
<accession>A0A9D4P3C9</accession>
<dbReference type="Proteomes" id="UP000828236">
    <property type="component" value="Unassembled WGS sequence"/>
</dbReference>
<comment type="caution">
    <text evidence="2">The sequence shown here is derived from an EMBL/GenBank/DDBJ whole genome shotgun (WGS) entry which is preliminary data.</text>
</comment>
<evidence type="ECO:0000256" key="1">
    <source>
        <dbReference type="SAM" id="MobiDB-lite"/>
    </source>
</evidence>
<reference evidence="2" key="1">
    <citation type="submission" date="2020-06" db="EMBL/GenBank/DDBJ databases">
        <authorList>
            <person name="Ji K."/>
            <person name="Li J."/>
        </authorList>
    </citation>
    <scope>NUCLEOTIDE SEQUENCE</scope>
    <source>
        <strain evidence="2">JKM2019</strain>
        <tissue evidence="2">Whole body</tissue>
    </source>
</reference>
<sequence>MDDTNQTIEQSKNSFWNTVRQHRRGHDKRTKNNESSTIMKKSSSSTMSNDEINDKSKAKSSIRKTPSNNQTKALKIMKQLQQ</sequence>
<organism evidence="2">
    <name type="scientific">Dermatophagoides farinae</name>
    <name type="common">American house dust mite</name>
    <dbReference type="NCBI Taxonomy" id="6954"/>
    <lineage>
        <taxon>Eukaryota</taxon>
        <taxon>Metazoa</taxon>
        <taxon>Ecdysozoa</taxon>
        <taxon>Arthropoda</taxon>
        <taxon>Chelicerata</taxon>
        <taxon>Arachnida</taxon>
        <taxon>Acari</taxon>
        <taxon>Acariformes</taxon>
        <taxon>Sarcoptiformes</taxon>
        <taxon>Astigmata</taxon>
        <taxon>Psoroptidia</taxon>
        <taxon>Analgoidea</taxon>
        <taxon>Pyroglyphidae</taxon>
        <taxon>Dermatophagoidinae</taxon>
        <taxon>Dermatophagoides</taxon>
    </lineage>
</organism>
<evidence type="ECO:0000313" key="2">
    <source>
        <dbReference type="EMBL" id="KAH7643634.1"/>
    </source>
</evidence>
<dbReference type="AlphaFoldDB" id="A0A9D4P3C9"/>
<feature type="compositionally biased region" description="Polar residues" evidence="1">
    <location>
        <begin position="63"/>
        <end position="72"/>
    </location>
</feature>
<gene>
    <name evidence="2" type="ORF">HUG17_5996</name>
</gene>
<dbReference type="EMBL" id="SDOV01000002">
    <property type="protein sequence ID" value="KAH7643634.1"/>
    <property type="molecule type" value="Genomic_DNA"/>
</dbReference>
<protein>
    <submittedName>
        <fullName evidence="2">Uncharacterized protein</fullName>
    </submittedName>
</protein>
<reference evidence="2" key="2">
    <citation type="journal article" date="2021" name="World Allergy Organ. J.">
        <title>Chromosome-level assembly of Dermatophagoides farinae genome and transcriptome reveals two novel allergens Der f 37 and Der f 39.</title>
        <authorList>
            <person name="Chen J."/>
            <person name="Cai Z."/>
            <person name="Fan D."/>
            <person name="Hu J."/>
            <person name="Hou Y."/>
            <person name="He Y."/>
            <person name="Zhang Z."/>
            <person name="Zhao Z."/>
            <person name="Gao P."/>
            <person name="Hu W."/>
            <person name="Sun J."/>
            <person name="Li J."/>
            <person name="Ji K."/>
        </authorList>
    </citation>
    <scope>NUCLEOTIDE SEQUENCE</scope>
    <source>
        <strain evidence="2">JKM2019</strain>
    </source>
</reference>
<proteinExistence type="predicted"/>
<feature type="compositionally biased region" description="Low complexity" evidence="1">
    <location>
        <begin position="35"/>
        <end position="48"/>
    </location>
</feature>
<feature type="compositionally biased region" description="Basic residues" evidence="1">
    <location>
        <begin position="20"/>
        <end position="29"/>
    </location>
</feature>
<feature type="compositionally biased region" description="Polar residues" evidence="1">
    <location>
        <begin position="1"/>
        <end position="19"/>
    </location>
</feature>
<name>A0A9D4P3C9_DERFA</name>